<feature type="domain" description="C2H2-type" evidence="3">
    <location>
        <begin position="349"/>
        <end position="371"/>
    </location>
</feature>
<dbReference type="PANTHER" id="PTHR47068">
    <property type="entry name" value="OS02G0659100 PROTEIN"/>
    <property type="match status" value="1"/>
</dbReference>
<feature type="compositionally biased region" description="Acidic residues" evidence="2">
    <location>
        <begin position="130"/>
        <end position="143"/>
    </location>
</feature>
<dbReference type="EMBL" id="JAGKQH010000006">
    <property type="protein sequence ID" value="KAG6597019.1"/>
    <property type="molecule type" value="Genomic_DNA"/>
</dbReference>
<feature type="compositionally biased region" description="Basic and acidic residues" evidence="2">
    <location>
        <begin position="469"/>
        <end position="483"/>
    </location>
</feature>
<dbReference type="SMART" id="SM00355">
    <property type="entry name" value="ZnF_C2H2"/>
    <property type="match status" value="4"/>
</dbReference>
<dbReference type="PROSITE" id="PS50157">
    <property type="entry name" value="ZINC_FINGER_C2H2_2"/>
    <property type="match status" value="2"/>
</dbReference>
<feature type="region of interest" description="Disordered" evidence="2">
    <location>
        <begin position="56"/>
        <end position="75"/>
    </location>
</feature>
<dbReference type="AlphaFoldDB" id="A0AAV6NGG8"/>
<dbReference type="Proteomes" id="UP000685013">
    <property type="component" value="Chromosome 6"/>
</dbReference>
<feature type="compositionally biased region" description="Basic and acidic residues" evidence="2">
    <location>
        <begin position="56"/>
        <end position="66"/>
    </location>
</feature>
<feature type="region of interest" description="Disordered" evidence="2">
    <location>
        <begin position="452"/>
        <end position="508"/>
    </location>
</feature>
<dbReference type="InterPro" id="IPR013087">
    <property type="entry name" value="Znf_C2H2_type"/>
</dbReference>
<comment type="caution">
    <text evidence="4">The sequence shown here is derived from an EMBL/GenBank/DDBJ whole genome shotgun (WGS) entry which is preliminary data.</text>
</comment>
<organism evidence="4 5">
    <name type="scientific">Cucurbita argyrosperma subsp. sororia</name>
    <dbReference type="NCBI Taxonomy" id="37648"/>
    <lineage>
        <taxon>Eukaryota</taxon>
        <taxon>Viridiplantae</taxon>
        <taxon>Streptophyta</taxon>
        <taxon>Embryophyta</taxon>
        <taxon>Tracheophyta</taxon>
        <taxon>Spermatophyta</taxon>
        <taxon>Magnoliopsida</taxon>
        <taxon>eudicotyledons</taxon>
        <taxon>Gunneridae</taxon>
        <taxon>Pentapetalae</taxon>
        <taxon>rosids</taxon>
        <taxon>fabids</taxon>
        <taxon>Cucurbitales</taxon>
        <taxon>Cucurbitaceae</taxon>
        <taxon>Cucurbiteae</taxon>
        <taxon>Cucurbita</taxon>
    </lineage>
</organism>
<dbReference type="PROSITE" id="PS00028">
    <property type="entry name" value="ZINC_FINGER_C2H2_1"/>
    <property type="match status" value="3"/>
</dbReference>
<evidence type="ECO:0000313" key="4">
    <source>
        <dbReference type="EMBL" id="KAG6597019.1"/>
    </source>
</evidence>
<evidence type="ECO:0000259" key="3">
    <source>
        <dbReference type="PROSITE" id="PS50157"/>
    </source>
</evidence>
<evidence type="ECO:0000313" key="5">
    <source>
        <dbReference type="Proteomes" id="UP000685013"/>
    </source>
</evidence>
<protein>
    <submittedName>
        <fullName evidence="4">Zinc finger protein ZAT2</fullName>
    </submittedName>
</protein>
<evidence type="ECO:0000256" key="1">
    <source>
        <dbReference type="PROSITE-ProRule" id="PRU00042"/>
    </source>
</evidence>
<keyword evidence="1" id="KW-0862">Zinc</keyword>
<gene>
    <name evidence="4" type="primary">ZAT2</name>
    <name evidence="4" type="ORF">SDJN03_10199</name>
</gene>
<dbReference type="GO" id="GO:0008270">
    <property type="term" value="F:zinc ion binding"/>
    <property type="evidence" value="ECO:0007669"/>
    <property type="project" value="UniProtKB-KW"/>
</dbReference>
<proteinExistence type="predicted"/>
<keyword evidence="1" id="KW-0863">Zinc-finger</keyword>
<sequence>MAAFIVDHDLQKPNLKHFCKICKKGFGCGRALGGHMRAHGIADDSTSPHAIDDDDHVSTDWDDTHHNKSNLGPTNRRMYALRTNPNRLKTCRVCENCGKEFFSWKSFLEHGKCTTTSDDLDSLLSSPPCSDDDDDDDDDDDECSGAVRRGSGNHSNNNWLKRKRSLRVKVGSPASNEDEDLANCLIMLSNGAVEPMFEEDEAEVEVEVEVEAEAEAEESCASASKEDHHLILHHNNNHNNIRKPINFIPPLSYRLPDQDKTKAAAPKGMFECKACKKVFNSHQALGGHRASHKKVKGCFAARLDHMELDPRENDDVFEDSFFPTKPNNNSYELGSSTMASSSKRKTKVHECSICHRIFSSGQALGGHKRCHWITSNAAAEAPPPPSIAKIHQFHDHRVPPPPFDSNSTVVLPLDLKLDLNLPALADEVRRPAFEVSTEIYLQSWICKNNKVDENDPREQRRRRQQHQQHQNDNENKVVVKNEEENNCTKNNSIIHNNNNNNNNNNNVEDEADSKVKLAKLSELNDTSMVGGNSSPWLQVGLGSTTPDP</sequence>
<dbReference type="Pfam" id="PF13912">
    <property type="entry name" value="zf-C2H2_6"/>
    <property type="match status" value="3"/>
</dbReference>
<keyword evidence="5" id="KW-1185">Reference proteome</keyword>
<feature type="domain" description="C2H2-type" evidence="3">
    <location>
        <begin position="270"/>
        <end position="297"/>
    </location>
</feature>
<feature type="compositionally biased region" description="Low complexity" evidence="2">
    <location>
        <begin position="487"/>
        <end position="506"/>
    </location>
</feature>
<reference evidence="4 5" key="1">
    <citation type="journal article" date="2021" name="Hortic Res">
        <title>The domestication of Cucurbita argyrosperma as revealed by the genome of its wild relative.</title>
        <authorList>
            <person name="Barrera-Redondo J."/>
            <person name="Sanchez-de la Vega G."/>
            <person name="Aguirre-Liguori J.A."/>
            <person name="Castellanos-Morales G."/>
            <person name="Gutierrez-Guerrero Y.T."/>
            <person name="Aguirre-Dugua X."/>
            <person name="Aguirre-Planter E."/>
            <person name="Tenaillon M.I."/>
            <person name="Lira-Saade R."/>
            <person name="Eguiarte L.E."/>
        </authorList>
    </citation>
    <scope>NUCLEOTIDE SEQUENCE [LARGE SCALE GENOMIC DNA]</scope>
    <source>
        <strain evidence="4">JBR-2021</strain>
    </source>
</reference>
<feature type="region of interest" description="Disordered" evidence="2">
    <location>
        <begin position="117"/>
        <end position="160"/>
    </location>
</feature>
<name>A0AAV6NGG8_9ROSI</name>
<feature type="region of interest" description="Disordered" evidence="2">
    <location>
        <begin position="525"/>
        <end position="548"/>
    </location>
</feature>
<keyword evidence="1" id="KW-0479">Metal-binding</keyword>
<evidence type="ECO:0000256" key="2">
    <source>
        <dbReference type="SAM" id="MobiDB-lite"/>
    </source>
</evidence>
<dbReference type="PANTHER" id="PTHR47068:SF1">
    <property type="entry name" value="OS02G0659100 PROTEIN"/>
    <property type="match status" value="1"/>
</dbReference>
<feature type="non-terminal residue" evidence="4">
    <location>
        <position position="1"/>
    </location>
</feature>
<accession>A0AAV6NGG8</accession>